<organism evidence="2 3">
    <name type="scientific">Prunus armeniaca</name>
    <name type="common">Apricot</name>
    <name type="synonym">Armeniaca vulgaris</name>
    <dbReference type="NCBI Taxonomy" id="36596"/>
    <lineage>
        <taxon>Eukaryota</taxon>
        <taxon>Viridiplantae</taxon>
        <taxon>Streptophyta</taxon>
        <taxon>Embryophyta</taxon>
        <taxon>Tracheophyta</taxon>
        <taxon>Spermatophyta</taxon>
        <taxon>Magnoliopsida</taxon>
        <taxon>eudicotyledons</taxon>
        <taxon>Gunneridae</taxon>
        <taxon>Pentapetalae</taxon>
        <taxon>rosids</taxon>
        <taxon>fabids</taxon>
        <taxon>Rosales</taxon>
        <taxon>Rosaceae</taxon>
        <taxon>Amygdaloideae</taxon>
        <taxon>Amygdaleae</taxon>
        <taxon>Prunus</taxon>
    </lineage>
</organism>
<evidence type="ECO:0000313" key="3">
    <source>
        <dbReference type="Proteomes" id="UP000507222"/>
    </source>
</evidence>
<dbReference type="EMBL" id="CAEKDK010000002">
    <property type="protein sequence ID" value="CAB4271285.1"/>
    <property type="molecule type" value="Genomic_DNA"/>
</dbReference>
<dbReference type="Proteomes" id="UP000507222">
    <property type="component" value="Unassembled WGS sequence"/>
</dbReference>
<evidence type="ECO:0000313" key="2">
    <source>
        <dbReference type="EMBL" id="CAB4271285.1"/>
    </source>
</evidence>
<accession>A0A6J5U881</accession>
<gene>
    <name evidence="2" type="ORF">CURHAP_LOCUS17653</name>
</gene>
<dbReference type="GO" id="GO:0004523">
    <property type="term" value="F:RNA-DNA hybrid ribonuclease activity"/>
    <property type="evidence" value="ECO:0007669"/>
    <property type="project" value="InterPro"/>
</dbReference>
<name>A0A6J5U881_PRUAR</name>
<dbReference type="GO" id="GO:0003676">
    <property type="term" value="F:nucleic acid binding"/>
    <property type="evidence" value="ECO:0007669"/>
    <property type="project" value="InterPro"/>
</dbReference>
<dbReference type="InterPro" id="IPR002156">
    <property type="entry name" value="RNaseH_domain"/>
</dbReference>
<reference evidence="2 3" key="1">
    <citation type="submission" date="2020-05" db="EMBL/GenBank/DDBJ databases">
        <authorList>
            <person name="Campoy J."/>
            <person name="Schneeberger K."/>
            <person name="Spophaly S."/>
        </authorList>
    </citation>
    <scope>NUCLEOTIDE SEQUENCE [LARGE SCALE GENOMIC DNA]</scope>
    <source>
        <strain evidence="2">PruArmRojPasFocal</strain>
    </source>
</reference>
<proteinExistence type="predicted"/>
<dbReference type="Pfam" id="PF13456">
    <property type="entry name" value="RVT_3"/>
    <property type="match status" value="1"/>
</dbReference>
<protein>
    <recommendedName>
        <fullName evidence="1">RNase H type-1 domain-containing protein</fullName>
    </recommendedName>
</protein>
<evidence type="ECO:0000259" key="1">
    <source>
        <dbReference type="Pfam" id="PF13456"/>
    </source>
</evidence>
<sequence length="83" mass="8616">MAGGLGCVARDKYGWFHVAGGEGGFQCASALAAEAEPLRAGAAAGVLHGWHKLVIESDSKILIEALRTGTIPEAINFIIRSLP</sequence>
<feature type="domain" description="RNase H type-1" evidence="1">
    <location>
        <begin position="2"/>
        <end position="69"/>
    </location>
</feature>
<dbReference type="AlphaFoldDB" id="A0A6J5U881"/>